<gene>
    <name evidence="2" type="ORF">Prudu_007263</name>
</gene>
<dbReference type="PANTHER" id="PTHR21596">
    <property type="entry name" value="RIBONUCLEASE P SUBUNIT P38"/>
    <property type="match status" value="1"/>
</dbReference>
<evidence type="ECO:0000313" key="2">
    <source>
        <dbReference type="EMBL" id="BBG97979.1"/>
    </source>
</evidence>
<dbReference type="PANTHER" id="PTHR21596:SF65">
    <property type="entry name" value="PROTEIN INVOLVED IN DE NOVO 2-RELATED"/>
    <property type="match status" value="1"/>
</dbReference>
<reference evidence="2" key="1">
    <citation type="journal article" date="2019" name="Science">
        <title>Mutation of a bHLH transcription factor allowed almond domestication.</title>
        <authorList>
            <person name="Sanchez-Perez R."/>
            <person name="Pavan S."/>
            <person name="Mazzeo R."/>
            <person name="Moldovan C."/>
            <person name="Aiese Cigliano R."/>
            <person name="Del Cueto J."/>
            <person name="Ricciardi F."/>
            <person name="Lotti C."/>
            <person name="Ricciardi L."/>
            <person name="Dicenta F."/>
            <person name="Lopez-Marques R.L."/>
            <person name="Lindberg Moller B."/>
        </authorList>
    </citation>
    <scope>NUCLEOTIDE SEQUENCE</scope>
</reference>
<name>A0A4Y1R1K7_PRUDU</name>
<dbReference type="EMBL" id="AP019298">
    <property type="protein sequence ID" value="BBG97979.1"/>
    <property type="molecule type" value="Genomic_DNA"/>
</dbReference>
<dbReference type="AlphaFoldDB" id="A0A4Y1R1K7"/>
<dbReference type="InterPro" id="IPR005379">
    <property type="entry name" value="FDM1-5/IDN2_XH"/>
</dbReference>
<dbReference type="InterPro" id="IPR045177">
    <property type="entry name" value="FDM1-5/IDN2"/>
</dbReference>
<protein>
    <submittedName>
        <fullName evidence="2">Factor of DNA methylation 1</fullName>
    </submittedName>
</protein>
<dbReference type="Pfam" id="PF03469">
    <property type="entry name" value="XH"/>
    <property type="match status" value="1"/>
</dbReference>
<accession>A0A4Y1R1K7</accession>
<organism evidence="2">
    <name type="scientific">Prunus dulcis</name>
    <name type="common">Almond</name>
    <name type="synonym">Amygdalus dulcis</name>
    <dbReference type="NCBI Taxonomy" id="3755"/>
    <lineage>
        <taxon>Eukaryota</taxon>
        <taxon>Viridiplantae</taxon>
        <taxon>Streptophyta</taxon>
        <taxon>Embryophyta</taxon>
        <taxon>Tracheophyta</taxon>
        <taxon>Spermatophyta</taxon>
        <taxon>Magnoliopsida</taxon>
        <taxon>eudicotyledons</taxon>
        <taxon>Gunneridae</taxon>
        <taxon>Pentapetalae</taxon>
        <taxon>rosids</taxon>
        <taxon>fabids</taxon>
        <taxon>Rosales</taxon>
        <taxon>Rosaceae</taxon>
        <taxon>Amygdaloideae</taxon>
        <taxon>Amygdaleae</taxon>
        <taxon>Prunus</taxon>
    </lineage>
</organism>
<proteinExistence type="predicted"/>
<feature type="domain" description="Factor of DNA methylation 1-5/IDN2" evidence="1">
    <location>
        <begin position="3"/>
        <end position="53"/>
    </location>
</feature>
<sequence length="86" mass="9569">MSTFEETTGDEVYNAVTSALKEINEYNPSGRYITSELWNYAEGRRASLQEGLCIASLVDLPKSQRRTAVTSLIRSGPGVLLNKWLT</sequence>
<dbReference type="GO" id="GO:0080188">
    <property type="term" value="P:gene silencing by siRNA-directed DNA methylation"/>
    <property type="evidence" value="ECO:0007669"/>
    <property type="project" value="InterPro"/>
</dbReference>
<evidence type="ECO:0000259" key="1">
    <source>
        <dbReference type="Pfam" id="PF03469"/>
    </source>
</evidence>